<accession>A0ABV2LEF3</accession>
<dbReference type="PROSITE" id="PS51781">
    <property type="entry name" value="SH3B"/>
    <property type="match status" value="1"/>
</dbReference>
<keyword evidence="2" id="KW-0961">Cell wall biogenesis/degradation</keyword>
<sequence>MISKKGVVAWLIMLMTVLCFSSPASVSAASFPDVSKSHRAYDEVMYLANKKILSGYTDGTFKPGSYVTRSEAASMIGRALHLKGGYRQTEYRDVPKGHYASGYIQDMSNDNILSGYGNGYFGVSDKLTREQMASILSRAWTFKETSNLSFTDVPKSSPTYVPINKLATAGIVGGYPNGKFGPKDYIMRADFALMLARVLNPEFRSKPAEPKPEPPPPPTTNPIAQAQVTADFLNVRTGPDASNSAVGMLRYGTMVDVYTKLSNGWAYVKGSSLTGYVHGGYLSYGTTTPVDPSNPLKGRIVVIDPGHGGTDPGALGYGLKEKDITLITSKLLRDYLEEAGAKVVMTRDTDIFHALEKRVTIANDANGEVFLSVHANAFNGSANGTETYYNEDNKKSADNKKLATFIQTRLLIPELEMNNRGVKEANFYVIKNQNKMASSLVELGFIDHKSDALKLASDTWRKKAAYQIHLGIKDYFTYLQNK</sequence>
<keyword evidence="7" id="KW-1185">Reference proteome</keyword>
<protein>
    <submittedName>
        <fullName evidence="6">N-acetylmuramoyl-L-alanine amidase</fullName>
        <ecNumber evidence="6">3.5.1.28</ecNumber>
    </submittedName>
</protein>
<comment type="caution">
    <text evidence="6">The sequence shown here is derived from an EMBL/GenBank/DDBJ whole genome shotgun (WGS) entry which is preliminary data.</text>
</comment>
<dbReference type="Proteomes" id="UP001549097">
    <property type="component" value="Unassembled WGS sequence"/>
</dbReference>
<dbReference type="Gene3D" id="3.40.630.40">
    <property type="entry name" value="Zn-dependent exopeptidases"/>
    <property type="match status" value="1"/>
</dbReference>
<dbReference type="PANTHER" id="PTHR30404">
    <property type="entry name" value="N-ACETYLMURAMOYL-L-ALANINE AMIDASE"/>
    <property type="match status" value="1"/>
</dbReference>
<feature type="domain" description="SLH" evidence="4">
    <location>
        <begin position="146"/>
        <end position="209"/>
    </location>
</feature>
<dbReference type="InterPro" id="IPR003646">
    <property type="entry name" value="SH3-like_bac-type"/>
</dbReference>
<dbReference type="GO" id="GO:0008745">
    <property type="term" value="F:N-acetylmuramoyl-L-alanine amidase activity"/>
    <property type="evidence" value="ECO:0007669"/>
    <property type="project" value="UniProtKB-EC"/>
</dbReference>
<dbReference type="SMART" id="SM00287">
    <property type="entry name" value="SH3b"/>
    <property type="match status" value="1"/>
</dbReference>
<evidence type="ECO:0000256" key="2">
    <source>
        <dbReference type="ARBA" id="ARBA00023316"/>
    </source>
</evidence>
<dbReference type="RefSeq" id="WP_198768433.1">
    <property type="nucleotide sequence ID" value="NZ_JAEACF010000001.1"/>
</dbReference>
<keyword evidence="1 6" id="KW-0378">Hydrolase</keyword>
<keyword evidence="3" id="KW-0732">Signal</keyword>
<proteinExistence type="predicted"/>
<dbReference type="Pfam" id="PF08239">
    <property type="entry name" value="SH3_3"/>
    <property type="match status" value="1"/>
</dbReference>
<dbReference type="EC" id="3.5.1.28" evidence="6"/>
<dbReference type="EMBL" id="JBEPMP010000001">
    <property type="protein sequence ID" value="MET3726966.1"/>
    <property type="molecule type" value="Genomic_DNA"/>
</dbReference>
<dbReference type="SUPFAM" id="SSF53187">
    <property type="entry name" value="Zn-dependent exopeptidases"/>
    <property type="match status" value="1"/>
</dbReference>
<name>A0ABV2LEF3_9BACL</name>
<gene>
    <name evidence="6" type="ORF">ABID52_000547</name>
</gene>
<dbReference type="PANTHER" id="PTHR30404:SF0">
    <property type="entry name" value="N-ACETYLMURAMOYL-L-ALANINE AMIDASE AMIC"/>
    <property type="match status" value="1"/>
</dbReference>
<evidence type="ECO:0000256" key="1">
    <source>
        <dbReference type="ARBA" id="ARBA00022801"/>
    </source>
</evidence>
<dbReference type="InterPro" id="IPR001119">
    <property type="entry name" value="SLH_dom"/>
</dbReference>
<dbReference type="Pfam" id="PF00395">
    <property type="entry name" value="SLH"/>
    <property type="match status" value="3"/>
</dbReference>
<organism evidence="6 7">
    <name type="scientific">Fictibacillus halophilus</name>
    <dbReference type="NCBI Taxonomy" id="1610490"/>
    <lineage>
        <taxon>Bacteria</taxon>
        <taxon>Bacillati</taxon>
        <taxon>Bacillota</taxon>
        <taxon>Bacilli</taxon>
        <taxon>Bacillales</taxon>
        <taxon>Fictibacillaceae</taxon>
        <taxon>Fictibacillus</taxon>
    </lineage>
</organism>
<evidence type="ECO:0000259" key="4">
    <source>
        <dbReference type="PROSITE" id="PS51272"/>
    </source>
</evidence>
<reference evidence="6 7" key="1">
    <citation type="submission" date="2024-06" db="EMBL/GenBank/DDBJ databases">
        <title>Genomic Encyclopedia of Type Strains, Phase IV (KMG-IV): sequencing the most valuable type-strain genomes for metagenomic binning, comparative biology and taxonomic classification.</title>
        <authorList>
            <person name="Goeker M."/>
        </authorList>
    </citation>
    <scope>NUCLEOTIDE SEQUENCE [LARGE SCALE GENOMIC DNA]</scope>
    <source>
        <strain evidence="6 7">DSM 100124</strain>
    </source>
</reference>
<feature type="domain" description="SLH" evidence="4">
    <location>
        <begin position="27"/>
        <end position="90"/>
    </location>
</feature>
<dbReference type="PROSITE" id="PS51272">
    <property type="entry name" value="SLH"/>
    <property type="match status" value="3"/>
</dbReference>
<feature type="chain" id="PRO_5046003775" evidence="3">
    <location>
        <begin position="29"/>
        <end position="482"/>
    </location>
</feature>
<feature type="domain" description="SH3b" evidence="5">
    <location>
        <begin position="223"/>
        <end position="286"/>
    </location>
</feature>
<dbReference type="Gene3D" id="2.30.30.40">
    <property type="entry name" value="SH3 Domains"/>
    <property type="match status" value="1"/>
</dbReference>
<evidence type="ECO:0000256" key="3">
    <source>
        <dbReference type="SAM" id="SignalP"/>
    </source>
</evidence>
<evidence type="ECO:0000259" key="5">
    <source>
        <dbReference type="PROSITE" id="PS51781"/>
    </source>
</evidence>
<dbReference type="CDD" id="cd02696">
    <property type="entry name" value="MurNAc-LAA"/>
    <property type="match status" value="1"/>
</dbReference>
<evidence type="ECO:0000313" key="6">
    <source>
        <dbReference type="EMBL" id="MET3726966.1"/>
    </source>
</evidence>
<dbReference type="SMART" id="SM00646">
    <property type="entry name" value="Ami_3"/>
    <property type="match status" value="1"/>
</dbReference>
<dbReference type="InterPro" id="IPR002508">
    <property type="entry name" value="MurNAc-LAA_cat"/>
</dbReference>
<dbReference type="Pfam" id="PF01520">
    <property type="entry name" value="Amidase_3"/>
    <property type="match status" value="1"/>
</dbReference>
<feature type="signal peptide" evidence="3">
    <location>
        <begin position="1"/>
        <end position="28"/>
    </location>
</feature>
<dbReference type="InterPro" id="IPR050695">
    <property type="entry name" value="N-acetylmuramoyl_amidase_3"/>
</dbReference>
<feature type="domain" description="SLH" evidence="4">
    <location>
        <begin position="91"/>
        <end position="145"/>
    </location>
</feature>
<evidence type="ECO:0000313" key="7">
    <source>
        <dbReference type="Proteomes" id="UP001549097"/>
    </source>
</evidence>